<reference evidence="2" key="1">
    <citation type="submission" date="2022-05" db="EMBL/GenBank/DDBJ databases">
        <title>The Musa troglodytarum L. genome provides insights into the mechanism of non-climacteric behaviour and enrichment of carotenoids.</title>
        <authorList>
            <person name="Wang J."/>
        </authorList>
    </citation>
    <scope>NUCLEOTIDE SEQUENCE</scope>
    <source>
        <tissue evidence="2">Leaf</tissue>
    </source>
</reference>
<accession>A0A9E7H889</accession>
<comment type="similarity">
    <text evidence="1">Belongs to the ARG7 family.</text>
</comment>
<evidence type="ECO:0000313" key="2">
    <source>
        <dbReference type="EMBL" id="URE28480.1"/>
    </source>
</evidence>
<dbReference type="Proteomes" id="UP001055439">
    <property type="component" value="Chromosome 8"/>
</dbReference>
<evidence type="ECO:0000256" key="1">
    <source>
        <dbReference type="ARBA" id="ARBA00006974"/>
    </source>
</evidence>
<dbReference type="OrthoDB" id="838391at2759"/>
<evidence type="ECO:0000313" key="3">
    <source>
        <dbReference type="Proteomes" id="UP001055439"/>
    </source>
</evidence>
<proteinExistence type="inferred from homology"/>
<dbReference type="PANTHER" id="PTHR31374:SF261">
    <property type="entry name" value="OS01G0768333 PROTEIN"/>
    <property type="match status" value="1"/>
</dbReference>
<dbReference type="AlphaFoldDB" id="A0A9E7H889"/>
<keyword evidence="3" id="KW-1185">Reference proteome</keyword>
<dbReference type="InterPro" id="IPR003676">
    <property type="entry name" value="SAUR_fam"/>
</dbReference>
<gene>
    <name evidence="2" type="ORF">MUK42_04351</name>
</gene>
<protein>
    <submittedName>
        <fullName evidence="2">Auxin responsive protein</fullName>
    </submittedName>
</protein>
<organism evidence="2 3">
    <name type="scientific">Musa troglodytarum</name>
    <name type="common">fe'i banana</name>
    <dbReference type="NCBI Taxonomy" id="320322"/>
    <lineage>
        <taxon>Eukaryota</taxon>
        <taxon>Viridiplantae</taxon>
        <taxon>Streptophyta</taxon>
        <taxon>Embryophyta</taxon>
        <taxon>Tracheophyta</taxon>
        <taxon>Spermatophyta</taxon>
        <taxon>Magnoliopsida</taxon>
        <taxon>Liliopsida</taxon>
        <taxon>Zingiberales</taxon>
        <taxon>Musaceae</taxon>
        <taxon>Musa</taxon>
    </lineage>
</organism>
<dbReference type="EMBL" id="CP097510">
    <property type="protein sequence ID" value="URE28480.1"/>
    <property type="molecule type" value="Genomic_DNA"/>
</dbReference>
<dbReference type="GO" id="GO:0009733">
    <property type="term" value="P:response to auxin"/>
    <property type="evidence" value="ECO:0007669"/>
    <property type="project" value="InterPro"/>
</dbReference>
<dbReference type="PANTHER" id="PTHR31374">
    <property type="entry name" value="AUXIN-INDUCED PROTEIN-LIKE-RELATED"/>
    <property type="match status" value="1"/>
</dbReference>
<name>A0A9E7H889_9LILI</name>
<dbReference type="Pfam" id="PF02519">
    <property type="entry name" value="Auxin_inducible"/>
    <property type="match status" value="1"/>
</dbReference>
<sequence>MRQAQSWPAMLAQEPDPRNRHWCSPRWSRLLVSYKVNISGCLLYTPSSASELWLHRGRGMFWRRKEKKASAMYERLSTSAGRRVEEAEVPRGHVPVLVGMNVDGAVERFVVPLRLFQDPRMATLLDMSAQEFGYRHPGILRIPCDVDHFRRVIGSIDKAW</sequence>